<comment type="similarity">
    <text evidence="2 6">Belongs to the glycosyl hydrolase 12 (cellulase H) family.</text>
</comment>
<dbReference type="PANTHER" id="PTHR35528:SF3">
    <property type="entry name" value="BLL1675 PROTEIN"/>
    <property type="match status" value="1"/>
</dbReference>
<reference evidence="8 9" key="1">
    <citation type="submission" date="2016-12" db="EMBL/GenBank/DDBJ databases">
        <authorList>
            <person name="Song W.-J."/>
            <person name="Kurnit D.M."/>
        </authorList>
    </citation>
    <scope>NUCLEOTIDE SEQUENCE [LARGE SCALE GENOMIC DNA]</scope>
    <source>
        <strain evidence="8 9">STM7296</strain>
    </source>
</reference>
<dbReference type="GO" id="GO:0003677">
    <property type="term" value="F:DNA binding"/>
    <property type="evidence" value="ECO:0007669"/>
    <property type="project" value="UniProtKB-KW"/>
</dbReference>
<evidence type="ECO:0000256" key="2">
    <source>
        <dbReference type="ARBA" id="ARBA00005519"/>
    </source>
</evidence>
<evidence type="ECO:0000313" key="9">
    <source>
        <dbReference type="Proteomes" id="UP000187012"/>
    </source>
</evidence>
<dbReference type="InterPro" id="IPR052183">
    <property type="entry name" value="IS_Transposase"/>
</dbReference>
<evidence type="ECO:0000256" key="4">
    <source>
        <dbReference type="ARBA" id="ARBA00023125"/>
    </source>
</evidence>
<keyword evidence="9" id="KW-1185">Reference proteome</keyword>
<dbReference type="EMBL" id="CYGX02000014">
    <property type="protein sequence ID" value="SIT38206.1"/>
    <property type="molecule type" value="Genomic_DNA"/>
</dbReference>
<dbReference type="InterPro" id="IPR013320">
    <property type="entry name" value="ConA-like_dom_sf"/>
</dbReference>
<name>A0A1N7RT01_9BURK</name>
<keyword evidence="6" id="KW-0119">Carbohydrate metabolism</keyword>
<dbReference type="PANTHER" id="PTHR35528">
    <property type="entry name" value="BLL1675 PROTEIN"/>
    <property type="match status" value="1"/>
</dbReference>
<dbReference type="GO" id="GO:0006310">
    <property type="term" value="P:DNA recombination"/>
    <property type="evidence" value="ECO:0007669"/>
    <property type="project" value="UniProtKB-KW"/>
</dbReference>
<keyword evidence="6" id="KW-0378">Hydrolase</keyword>
<evidence type="ECO:0000256" key="3">
    <source>
        <dbReference type="ARBA" id="ARBA00022578"/>
    </source>
</evidence>
<evidence type="ECO:0000256" key="5">
    <source>
        <dbReference type="ARBA" id="ARBA00023172"/>
    </source>
</evidence>
<dbReference type="GO" id="GO:0008810">
    <property type="term" value="F:cellulase activity"/>
    <property type="evidence" value="ECO:0007669"/>
    <property type="project" value="InterPro"/>
</dbReference>
<dbReference type="GO" id="GO:0000272">
    <property type="term" value="P:polysaccharide catabolic process"/>
    <property type="evidence" value="ECO:0007669"/>
    <property type="project" value="UniProtKB-KW"/>
</dbReference>
<protein>
    <recommendedName>
        <fullName evidence="7">DDE domain-containing protein</fullName>
    </recommendedName>
</protein>
<gene>
    <name evidence="8" type="ORF">BN2475_140062</name>
</gene>
<evidence type="ECO:0000313" key="8">
    <source>
        <dbReference type="EMBL" id="SIT38206.1"/>
    </source>
</evidence>
<keyword evidence="6" id="KW-0326">Glycosidase</keyword>
<evidence type="ECO:0000259" key="7">
    <source>
        <dbReference type="Pfam" id="PF13610"/>
    </source>
</evidence>
<accession>A0A1N7RT01</accession>
<dbReference type="SUPFAM" id="SSF49899">
    <property type="entry name" value="Concanavalin A-like lectins/glucanases"/>
    <property type="match status" value="1"/>
</dbReference>
<dbReference type="SUPFAM" id="SSF53098">
    <property type="entry name" value="Ribonuclease H-like"/>
    <property type="match status" value="1"/>
</dbReference>
<comment type="function">
    <text evidence="1">Involved in the transposition of the insertion sequence.</text>
</comment>
<dbReference type="Pfam" id="PF13610">
    <property type="entry name" value="DDE_Tnp_IS240"/>
    <property type="match status" value="1"/>
</dbReference>
<dbReference type="InterPro" id="IPR047930">
    <property type="entry name" value="Transpos_IS6"/>
</dbReference>
<dbReference type="InterPro" id="IPR032874">
    <property type="entry name" value="DDE_dom"/>
</dbReference>
<dbReference type="Gene3D" id="3.30.420.10">
    <property type="entry name" value="Ribonuclease H-like superfamily/Ribonuclease H"/>
    <property type="match status" value="1"/>
</dbReference>
<dbReference type="AlphaFoldDB" id="A0A1N7RT01"/>
<dbReference type="InterPro" id="IPR013319">
    <property type="entry name" value="GH11/12"/>
</dbReference>
<dbReference type="Pfam" id="PF01670">
    <property type="entry name" value="Glyco_hydro_12"/>
    <property type="match status" value="1"/>
</dbReference>
<organism evidence="8 9">
    <name type="scientific">Paraburkholderia ribeironis</name>
    <dbReference type="NCBI Taxonomy" id="1247936"/>
    <lineage>
        <taxon>Bacteria</taxon>
        <taxon>Pseudomonadati</taxon>
        <taxon>Pseudomonadota</taxon>
        <taxon>Betaproteobacteria</taxon>
        <taxon>Burkholderiales</taxon>
        <taxon>Burkholderiaceae</taxon>
        <taxon>Paraburkholderia</taxon>
    </lineage>
</organism>
<feature type="domain" description="DDE" evidence="7">
    <location>
        <begin position="79"/>
        <end position="212"/>
    </location>
</feature>
<proteinExistence type="inferred from homology"/>
<dbReference type="Gene3D" id="2.60.120.180">
    <property type="match status" value="1"/>
</dbReference>
<dbReference type="STRING" id="1247936.BN2475_140062"/>
<dbReference type="InterPro" id="IPR036397">
    <property type="entry name" value="RNaseH_sf"/>
</dbReference>
<dbReference type="InterPro" id="IPR002594">
    <property type="entry name" value="GH12"/>
</dbReference>
<keyword evidence="4" id="KW-0238">DNA-binding</keyword>
<keyword evidence="3" id="KW-0815">Transposition</keyword>
<evidence type="ECO:0000256" key="6">
    <source>
        <dbReference type="RuleBase" id="RU361163"/>
    </source>
</evidence>
<dbReference type="GO" id="GO:0032196">
    <property type="term" value="P:transposition"/>
    <property type="evidence" value="ECO:0007669"/>
    <property type="project" value="UniProtKB-KW"/>
</dbReference>
<dbReference type="Proteomes" id="UP000187012">
    <property type="component" value="Unassembled WGS sequence"/>
</dbReference>
<sequence>MKTLNPDVASVLKRLHYPLDVTLRRVLVDVLRAKPAKPRRNDGGTRLSVDHSTVHRWAFKLLPVLEKAFRRHKRPVCQSSRVDETYITVNGQWKYLYHAVDKASNTIDFLLRAHRDKTAAWRHFEKSIAQNGEPETVTIDKSGANMAALEAINAERETPIKIWQTKYLNNIIEQGHRAIKRRARPMLGFKNFLYARIMLGGIKVAHMIAKGQMKDNGVRQTFAHAAFLSGSECCLSRWPPLIPTDLIHPTGDSNTVPRISILASCAATATLMLGATGAQAATWSASSPATWSASSPATSSCSSTNLFASWTYGSYTFNNDVWSPCSNVAAGAQTIWANTDHDWGVTSDQPDTSGIKSYPHIGYSPNKTISSLSTLTAVVSATTPSSGAWESTFDIWAGSKAHEIMLWLNYTGTSAGCGNVKPISYNWTSDGCAIPLHSNVSLSGGTWNVYVGSNGSNMVYSFLRTTKTDNTTIDVLAFMKYLKSLNYFDDVMISDVQYGFEITSSSGGLSFAAKNFAITAE</sequence>
<evidence type="ECO:0000256" key="1">
    <source>
        <dbReference type="ARBA" id="ARBA00002286"/>
    </source>
</evidence>
<keyword evidence="5" id="KW-0233">DNA recombination</keyword>
<keyword evidence="6" id="KW-0624">Polysaccharide degradation</keyword>
<dbReference type="NCBIfam" id="NF033587">
    <property type="entry name" value="transpos_IS6"/>
    <property type="match status" value="1"/>
</dbReference>
<dbReference type="InterPro" id="IPR012337">
    <property type="entry name" value="RNaseH-like_sf"/>
</dbReference>